<dbReference type="EMBL" id="CABVPP010000042">
    <property type="protein sequence ID" value="VWB96937.1"/>
    <property type="molecule type" value="Genomic_DNA"/>
</dbReference>
<proteinExistence type="predicted"/>
<name>A0A6P2NR07_9BURK</name>
<protein>
    <submittedName>
        <fullName evidence="1">Uncharacterized protein</fullName>
    </submittedName>
</protein>
<dbReference type="Proteomes" id="UP000494162">
    <property type="component" value="Unassembled WGS sequence"/>
</dbReference>
<accession>A0A6P2NR07</accession>
<evidence type="ECO:0000313" key="2">
    <source>
        <dbReference type="Proteomes" id="UP000494162"/>
    </source>
</evidence>
<evidence type="ECO:0000313" key="1">
    <source>
        <dbReference type="EMBL" id="VWB96937.1"/>
    </source>
</evidence>
<sequence>MALAHVIPMPERPRAAKAEERYTRVSHGIRTYP</sequence>
<gene>
    <name evidence="1" type="ORF">BPS26883_04691</name>
</gene>
<reference evidence="1 2" key="1">
    <citation type="submission" date="2019-09" db="EMBL/GenBank/DDBJ databases">
        <authorList>
            <person name="Depoorter E."/>
        </authorList>
    </citation>
    <scope>NUCLEOTIDE SEQUENCE [LARGE SCALE GENOMIC DNA]</scope>
    <source>
        <strain evidence="1">LMG 26883</strain>
    </source>
</reference>
<organism evidence="1 2">
    <name type="scientific">Burkholderia pseudomultivorans</name>
    <dbReference type="NCBI Taxonomy" id="1207504"/>
    <lineage>
        <taxon>Bacteria</taxon>
        <taxon>Pseudomonadati</taxon>
        <taxon>Pseudomonadota</taxon>
        <taxon>Betaproteobacteria</taxon>
        <taxon>Burkholderiales</taxon>
        <taxon>Burkholderiaceae</taxon>
        <taxon>Burkholderia</taxon>
        <taxon>Burkholderia cepacia complex</taxon>
    </lineage>
</organism>
<dbReference type="AlphaFoldDB" id="A0A6P2NR07"/>